<dbReference type="RefSeq" id="WP_256791191.1">
    <property type="nucleotide sequence ID" value="NZ_JANIID010000027.1"/>
</dbReference>
<protein>
    <submittedName>
        <fullName evidence="1">Uncharacterized protein</fullName>
    </submittedName>
</protein>
<gene>
    <name evidence="1" type="ORF">NQU55_25315</name>
</gene>
<name>A0A9X2LP33_9ACTN</name>
<comment type="caution">
    <text evidence="1">The sequence shown here is derived from an EMBL/GenBank/DDBJ whole genome shotgun (WGS) entry which is preliminary data.</text>
</comment>
<reference evidence="1" key="1">
    <citation type="submission" date="2022-06" db="EMBL/GenBank/DDBJ databases">
        <title>WGS of actinobacteria.</title>
        <authorList>
            <person name="Thawai C."/>
        </authorList>
    </citation>
    <scope>NUCLEOTIDE SEQUENCE</scope>
    <source>
        <strain evidence="1">AA8</strain>
    </source>
</reference>
<organism evidence="1 2">
    <name type="scientific">Streptomyces telluris</name>
    <dbReference type="NCBI Taxonomy" id="2720021"/>
    <lineage>
        <taxon>Bacteria</taxon>
        <taxon>Bacillati</taxon>
        <taxon>Actinomycetota</taxon>
        <taxon>Actinomycetes</taxon>
        <taxon>Kitasatosporales</taxon>
        <taxon>Streptomycetaceae</taxon>
        <taxon>Streptomyces</taxon>
    </lineage>
</organism>
<proteinExistence type="predicted"/>
<keyword evidence="2" id="KW-1185">Reference proteome</keyword>
<accession>A0A9X2LP33</accession>
<dbReference type="Proteomes" id="UP001142374">
    <property type="component" value="Unassembled WGS sequence"/>
</dbReference>
<sequence>MVIGDAAGLDAWTGMDDEPADGLADVFYWGRCEEEAYARFGGERIAQYGVDGPHGWLDVPVAEATARAAELSAWRDRHHGKGLMVSVDEHTDVHRFQRAGWHHPLRVGAIEVGGCQALGIEWDQGDHAIRHHGERTAGQIYPVTLEADEAGETVMRWSIPPYAVDGQDACHG</sequence>
<dbReference type="EMBL" id="JANIID010000027">
    <property type="protein sequence ID" value="MCQ8773060.1"/>
    <property type="molecule type" value="Genomic_DNA"/>
</dbReference>
<evidence type="ECO:0000313" key="2">
    <source>
        <dbReference type="Proteomes" id="UP001142374"/>
    </source>
</evidence>
<evidence type="ECO:0000313" key="1">
    <source>
        <dbReference type="EMBL" id="MCQ8773060.1"/>
    </source>
</evidence>
<dbReference type="AlphaFoldDB" id="A0A9X2LP33"/>